<keyword evidence="2" id="KW-1185">Reference proteome</keyword>
<name>A0A1G7MPU1_9BACT</name>
<protein>
    <submittedName>
        <fullName evidence="1">Uncharacterized protein</fullName>
    </submittedName>
</protein>
<proteinExistence type="predicted"/>
<dbReference type="Proteomes" id="UP000198748">
    <property type="component" value="Unassembled WGS sequence"/>
</dbReference>
<sequence length="216" mass="24546">MKHVYFLVWALLLLCSGCNFLGLDIFETKCKTYIPQKYKFGYQEAEIWTASQQMSIGDTVFIRAHIPETMMDSLSGRPMSVHGRLGLFFRLSAASSFTSTSPFAMDTTIVRVFQTYFDTFVRTGKQTATYSFDAVNQGGFWNLDIGFVAKKKGAYDIYPAIEFLQTEEVVPKGTCMLGDSEKYNAMIRIKSRNNRINEIYPILPQGLDESFGFIVE</sequence>
<evidence type="ECO:0000313" key="1">
    <source>
        <dbReference type="EMBL" id="SDF63676.1"/>
    </source>
</evidence>
<dbReference type="EMBL" id="FNAN01000011">
    <property type="protein sequence ID" value="SDF63676.1"/>
    <property type="molecule type" value="Genomic_DNA"/>
</dbReference>
<reference evidence="2" key="1">
    <citation type="submission" date="2016-10" db="EMBL/GenBank/DDBJ databases">
        <authorList>
            <person name="Varghese N."/>
            <person name="Submissions S."/>
        </authorList>
    </citation>
    <scope>NUCLEOTIDE SEQUENCE [LARGE SCALE GENOMIC DNA]</scope>
    <source>
        <strain evidence="2">DSM 25329</strain>
    </source>
</reference>
<accession>A0A1G7MPU1</accession>
<organism evidence="1 2">
    <name type="scientific">Dyadobacter soli</name>
    <dbReference type="NCBI Taxonomy" id="659014"/>
    <lineage>
        <taxon>Bacteria</taxon>
        <taxon>Pseudomonadati</taxon>
        <taxon>Bacteroidota</taxon>
        <taxon>Cytophagia</taxon>
        <taxon>Cytophagales</taxon>
        <taxon>Spirosomataceae</taxon>
        <taxon>Dyadobacter</taxon>
    </lineage>
</organism>
<dbReference type="OrthoDB" id="964775at2"/>
<gene>
    <name evidence="1" type="ORF">SAMN04487996_111338</name>
</gene>
<dbReference type="RefSeq" id="WP_143016887.1">
    <property type="nucleotide sequence ID" value="NZ_FNAN01000011.1"/>
</dbReference>
<dbReference type="AlphaFoldDB" id="A0A1G7MPU1"/>
<evidence type="ECO:0000313" key="2">
    <source>
        <dbReference type="Proteomes" id="UP000198748"/>
    </source>
</evidence>